<name>A0ABY7VN01_9GAMM</name>
<evidence type="ECO:0000256" key="5">
    <source>
        <dbReference type="ARBA" id="ARBA00023136"/>
    </source>
</evidence>
<feature type="transmembrane region" description="Helical" evidence="7">
    <location>
        <begin position="765"/>
        <end position="788"/>
    </location>
</feature>
<dbReference type="PANTHER" id="PTHR30572">
    <property type="entry name" value="MEMBRANE COMPONENT OF TRANSPORTER-RELATED"/>
    <property type="match status" value="1"/>
</dbReference>
<feature type="transmembrane region" description="Helical" evidence="7">
    <location>
        <begin position="381"/>
        <end position="403"/>
    </location>
</feature>
<accession>A0ABY7VN01</accession>
<feature type="transmembrane region" description="Helical" evidence="7">
    <location>
        <begin position="723"/>
        <end position="753"/>
    </location>
</feature>
<keyword evidence="11" id="KW-1185">Reference proteome</keyword>
<dbReference type="InterPro" id="IPR025857">
    <property type="entry name" value="MacB_PCD"/>
</dbReference>
<keyword evidence="2" id="KW-1003">Cell membrane</keyword>
<feature type="transmembrane region" description="Helical" evidence="7">
    <location>
        <begin position="21"/>
        <end position="49"/>
    </location>
</feature>
<dbReference type="PANTHER" id="PTHR30572:SF4">
    <property type="entry name" value="ABC TRANSPORTER PERMEASE YTRF"/>
    <property type="match status" value="1"/>
</dbReference>
<keyword evidence="4 7" id="KW-1133">Transmembrane helix</keyword>
<evidence type="ECO:0000313" key="11">
    <source>
        <dbReference type="Proteomes" id="UP001215231"/>
    </source>
</evidence>
<feature type="transmembrane region" description="Helical" evidence="7">
    <location>
        <begin position="291"/>
        <end position="314"/>
    </location>
</feature>
<feature type="domain" description="ABC3 transporter permease C-terminal" evidence="8">
    <location>
        <begin position="298"/>
        <end position="402"/>
    </location>
</feature>
<evidence type="ECO:0000256" key="3">
    <source>
        <dbReference type="ARBA" id="ARBA00022692"/>
    </source>
</evidence>
<organism evidence="10 11">
    <name type="scientific">Thalassomonas haliotis</name>
    <dbReference type="NCBI Taxonomy" id="485448"/>
    <lineage>
        <taxon>Bacteria</taxon>
        <taxon>Pseudomonadati</taxon>
        <taxon>Pseudomonadota</taxon>
        <taxon>Gammaproteobacteria</taxon>
        <taxon>Alteromonadales</taxon>
        <taxon>Colwelliaceae</taxon>
        <taxon>Thalassomonas</taxon>
    </lineage>
</organism>
<feature type="domain" description="ABC3 transporter permease C-terminal" evidence="8">
    <location>
        <begin position="683"/>
        <end position="790"/>
    </location>
</feature>
<gene>
    <name evidence="10" type="ORF">H3N35_08355</name>
</gene>
<dbReference type="Pfam" id="PF02687">
    <property type="entry name" value="FtsX"/>
    <property type="match status" value="2"/>
</dbReference>
<evidence type="ECO:0000256" key="4">
    <source>
        <dbReference type="ARBA" id="ARBA00022989"/>
    </source>
</evidence>
<evidence type="ECO:0000256" key="1">
    <source>
        <dbReference type="ARBA" id="ARBA00004651"/>
    </source>
</evidence>
<feature type="transmembrane region" description="Helical" evidence="7">
    <location>
        <begin position="682"/>
        <end position="702"/>
    </location>
</feature>
<sequence length="804" mass="88394">MLVHQFPYLVKQAWGSLQSKPAFVAGIVTTLGLTLGALLTVLTLAYIMLVKPLPYPQQEQLYTLEHQLIDKDGKIDSRAFTYPNLMHFYRSQQAFSQAALIYYDADVLASSPKHPTLSQAFVTPEWFSLLDAKMALGRGFEQTEAVNSHHPVAVLGYDTWQKEFSQAPDILNKKVTFSGTSYRIIGVLGKGFQEPELLDTGMKSQVFLPWDFNSISESERKKWGNDDGLLNVLAKLPADKNPEQVSQALTGLLNSTWQENVAGYGFFNGWGIKIRLHSLKSVILADSEQSIYLLLAGLIALVLIAITNITNLFISRTAEQQHNLAIHAAVGASKSQLFAVLLMQTGLLMLMAIVLALVLATFGFALLQHMLNHVFPRVDELAINAFTLGSALLLTVSLALFFARISTHMLNYRQLNNRLQGSGKGSGVQVPGKIRNTLIIIQITIVTSLVLACLVLFKNALNTINQASGFDTDNIAFMVLALPPSGNKAAERANQVQALRRQLLALPQVEDISQSLAPMAFSTRALTAKVSNERYSVKAKDIDHKYFSLINQPLIEGSYFSAADIKDGNDVMIVNDVFARQLAPHSSSLGLTLNGSAIVGVVKGIKLPGENEIPPRFYFPTSPARNMMLIKHLPGQELTREQIVAVLSQVSGQFKLFSLSTLNERRQSRLFSQYTTAVTSGGLSLLTLLLAAIGLYGIISVGTQMRRLEIGTRLAVGAKRKDIILLIFKDNAFSVLLGIVTGLISLLLMVLTFNEFLAPYISWQLLPVLFVTLALICVISWCACYLPLRRYLNQAVALSLKASP</sequence>
<evidence type="ECO:0000259" key="9">
    <source>
        <dbReference type="Pfam" id="PF12704"/>
    </source>
</evidence>
<dbReference type="EMBL" id="CP059693">
    <property type="protein sequence ID" value="WDE14467.1"/>
    <property type="molecule type" value="Genomic_DNA"/>
</dbReference>
<feature type="transmembrane region" description="Helical" evidence="7">
    <location>
        <begin position="438"/>
        <end position="457"/>
    </location>
</feature>
<evidence type="ECO:0000256" key="7">
    <source>
        <dbReference type="SAM" id="Phobius"/>
    </source>
</evidence>
<keyword evidence="3 7" id="KW-0812">Transmembrane</keyword>
<evidence type="ECO:0000259" key="8">
    <source>
        <dbReference type="Pfam" id="PF02687"/>
    </source>
</evidence>
<dbReference type="Proteomes" id="UP001215231">
    <property type="component" value="Chromosome"/>
</dbReference>
<protein>
    <submittedName>
        <fullName evidence="10">ABC transporter permease</fullName>
    </submittedName>
</protein>
<proteinExistence type="inferred from homology"/>
<evidence type="ECO:0000313" key="10">
    <source>
        <dbReference type="EMBL" id="WDE14467.1"/>
    </source>
</evidence>
<dbReference type="InterPro" id="IPR050250">
    <property type="entry name" value="Macrolide_Exporter_MacB"/>
</dbReference>
<keyword evidence="5 7" id="KW-0472">Membrane</keyword>
<evidence type="ECO:0000256" key="2">
    <source>
        <dbReference type="ARBA" id="ARBA00022475"/>
    </source>
</evidence>
<comment type="similarity">
    <text evidence="6">Belongs to the ABC-4 integral membrane protein family.</text>
</comment>
<dbReference type="Pfam" id="PF12704">
    <property type="entry name" value="MacB_PCD"/>
    <property type="match status" value="2"/>
</dbReference>
<feature type="domain" description="MacB-like periplasmic core" evidence="9">
    <location>
        <begin position="439"/>
        <end position="625"/>
    </location>
</feature>
<comment type="subcellular location">
    <subcellularLocation>
        <location evidence="1">Cell membrane</location>
        <topology evidence="1">Multi-pass membrane protein</topology>
    </subcellularLocation>
</comment>
<dbReference type="InterPro" id="IPR003838">
    <property type="entry name" value="ABC3_permease_C"/>
</dbReference>
<evidence type="ECO:0000256" key="6">
    <source>
        <dbReference type="ARBA" id="ARBA00038076"/>
    </source>
</evidence>
<reference evidence="10 11" key="1">
    <citation type="journal article" date="2022" name="Mar. Drugs">
        <title>Bioassay-Guided Fractionation Leads to the Detection of Cholic Acid Generated by the Rare Thalassomonas sp.</title>
        <authorList>
            <person name="Pheiffer F."/>
            <person name="Schneider Y.K."/>
            <person name="Hansen E.H."/>
            <person name="Andersen J.H."/>
            <person name="Isaksson J."/>
            <person name="Busche T."/>
            <person name="R C."/>
            <person name="Kalinowski J."/>
            <person name="Zyl L.V."/>
            <person name="Trindade M."/>
        </authorList>
    </citation>
    <scope>NUCLEOTIDE SEQUENCE [LARGE SCALE GENOMIC DNA]</scope>
    <source>
        <strain evidence="10 11">A5K-61T</strain>
    </source>
</reference>
<feature type="domain" description="MacB-like periplasmic core" evidence="9">
    <location>
        <begin position="28"/>
        <end position="250"/>
    </location>
</feature>
<feature type="transmembrane region" description="Helical" evidence="7">
    <location>
        <begin position="347"/>
        <end position="369"/>
    </location>
</feature>